<evidence type="ECO:0000313" key="1">
    <source>
        <dbReference type="EMBL" id="ADC47604.1"/>
    </source>
</evidence>
<accession>D3DZ54</accession>
<dbReference type="GeneID" id="8771418"/>
<proteinExistence type="predicted"/>
<dbReference type="HOGENOM" id="CLU_989061_0_0_2"/>
<organism evidence="1 2">
    <name type="scientific">Methanobrevibacter ruminantium (strain ATCC 35063 / DSM 1093 / JCM 13430 / OCM 146 / M1)</name>
    <name type="common">Methanobacterium ruminantium</name>
    <dbReference type="NCBI Taxonomy" id="634498"/>
    <lineage>
        <taxon>Archaea</taxon>
        <taxon>Methanobacteriati</taxon>
        <taxon>Methanobacteriota</taxon>
        <taxon>Methanomada group</taxon>
        <taxon>Methanobacteria</taxon>
        <taxon>Methanobacteriales</taxon>
        <taxon>Methanobacteriaceae</taxon>
        <taxon>Methanobrevibacter</taxon>
    </lineage>
</organism>
<keyword evidence="2" id="KW-1185">Reference proteome</keyword>
<dbReference type="RefSeq" id="WP_012956552.1">
    <property type="nucleotide sequence ID" value="NC_013790.1"/>
</dbReference>
<sequence length="281" mass="32953">MINEIVNGYKNQQKVYLSSIIKTLNLDIPDVLSVYPKSNHDLDKIFKEIKLIDKDENILEPLEEFYIDTLKRGILSSIPLGKSFMVKLHRDDEEHFNEVLRMNSGLFLNYVPKISSLEDLEKCTPKYGERDYYKMKEEEQVIVIVEGILRSFCEFTTDNNLMVDYHFEELFDVLDIDLKLAKKRCNKRIKLGNKSKIGIISAIYKNKNGKFRVTDLVKEHCQTIFEEGMRLGIRNGIKIVMDDVHSKRIDPDDFSTMELNELSAYFYKEINEELEQLARNC</sequence>
<dbReference type="AlphaFoldDB" id="D3DZ54"/>
<dbReference type="PATRIC" id="fig|634498.28.peg.1755"/>
<dbReference type="EMBL" id="CP001719">
    <property type="protein sequence ID" value="ADC47604.1"/>
    <property type="molecule type" value="Genomic_DNA"/>
</dbReference>
<evidence type="ECO:0000313" key="2">
    <source>
        <dbReference type="Proteomes" id="UP000008680"/>
    </source>
</evidence>
<dbReference type="KEGG" id="mru:mru_1754"/>
<protein>
    <submittedName>
        <fullName evidence="1">Uncharacterized protein</fullName>
    </submittedName>
</protein>
<dbReference type="Proteomes" id="UP000008680">
    <property type="component" value="Chromosome"/>
</dbReference>
<name>D3DZ54_METRM</name>
<gene>
    <name evidence="1" type="ordered locus">mru_1754</name>
</gene>
<reference evidence="1 2" key="1">
    <citation type="journal article" date="2010" name="PLoS ONE">
        <title>The genome sequence of the rumen methanogen Methanobrevibacter ruminantium reveals new possibilities for controlling ruminant methane emissions.</title>
        <authorList>
            <person name="Leahy S.C."/>
            <person name="Kelly W.J."/>
            <person name="Altermann E."/>
            <person name="Ronimus R.S."/>
            <person name="Yeoman C.J."/>
            <person name="Pacheco D.M."/>
            <person name="Li D."/>
            <person name="Kong Z."/>
            <person name="McTavish S."/>
            <person name="Sang C."/>
            <person name="Lambie S.C."/>
            <person name="Janssen P.H."/>
            <person name="Dey D."/>
            <person name="Attwood G.T."/>
        </authorList>
    </citation>
    <scope>NUCLEOTIDE SEQUENCE [LARGE SCALE GENOMIC DNA]</scope>
    <source>
        <strain evidence="2">ATCC 35063 / DSM 1093 / JCM 13430 / OCM 146 / M1</strain>
    </source>
</reference>